<evidence type="ECO:0000313" key="2">
    <source>
        <dbReference type="Proteomes" id="UP000434172"/>
    </source>
</evidence>
<sequence length="44" mass="5044">MCWTAAPNSPRLGSMPLIPYKMHRDTRPATQKRVAAWGREVRCC</sequence>
<reference evidence="1 2" key="1">
    <citation type="submission" date="2019-12" db="EMBL/GenBank/DDBJ databases">
        <title>A genome sequence resource for the geographically widespread anthracnose pathogen Colletotrichum asianum.</title>
        <authorList>
            <person name="Meng Y."/>
        </authorList>
    </citation>
    <scope>NUCLEOTIDE SEQUENCE [LARGE SCALE GENOMIC DNA]</scope>
    <source>
        <strain evidence="1 2">ICMP 18580</strain>
    </source>
</reference>
<proteinExistence type="predicted"/>
<evidence type="ECO:0000313" key="1">
    <source>
        <dbReference type="EMBL" id="KAF0319708.1"/>
    </source>
</evidence>
<comment type="caution">
    <text evidence="1">The sequence shown here is derived from an EMBL/GenBank/DDBJ whole genome shotgun (WGS) entry which is preliminary data.</text>
</comment>
<dbReference type="EMBL" id="WOWK01000092">
    <property type="protein sequence ID" value="KAF0319708.1"/>
    <property type="molecule type" value="Genomic_DNA"/>
</dbReference>
<name>A0A8H3W200_9PEZI</name>
<accession>A0A8H3W200</accession>
<gene>
    <name evidence="1" type="ORF">GQ607_013073</name>
</gene>
<keyword evidence="2" id="KW-1185">Reference proteome</keyword>
<protein>
    <submittedName>
        <fullName evidence="1">Uncharacterized protein</fullName>
    </submittedName>
</protein>
<dbReference type="Proteomes" id="UP000434172">
    <property type="component" value="Unassembled WGS sequence"/>
</dbReference>
<dbReference type="AlphaFoldDB" id="A0A8H3W200"/>
<organism evidence="1 2">
    <name type="scientific">Colletotrichum asianum</name>
    <dbReference type="NCBI Taxonomy" id="702518"/>
    <lineage>
        <taxon>Eukaryota</taxon>
        <taxon>Fungi</taxon>
        <taxon>Dikarya</taxon>
        <taxon>Ascomycota</taxon>
        <taxon>Pezizomycotina</taxon>
        <taxon>Sordariomycetes</taxon>
        <taxon>Hypocreomycetidae</taxon>
        <taxon>Glomerellales</taxon>
        <taxon>Glomerellaceae</taxon>
        <taxon>Colletotrichum</taxon>
        <taxon>Colletotrichum gloeosporioides species complex</taxon>
    </lineage>
</organism>